<dbReference type="PATRIC" id="fig|1405.8.peg.5845"/>
<reference evidence="1 3" key="1">
    <citation type="submission" date="2014-04" db="EMBL/GenBank/DDBJ databases">
        <authorList>
            <person name="Bishop-Lilly K.A."/>
            <person name="Broomall S.M."/>
            <person name="Chain P.S."/>
            <person name="Chertkov O."/>
            <person name="Coyne S.R."/>
            <person name="Daligault H.E."/>
            <person name="Davenport K.W."/>
            <person name="Erkkila T."/>
            <person name="Frey K.G."/>
            <person name="Gibbons H.S."/>
            <person name="Gu W."/>
            <person name="Jaissle J."/>
            <person name="Johnson S.L."/>
            <person name="Koroleva G.I."/>
            <person name="Ladner J.T."/>
            <person name="Lo C.-C."/>
            <person name="Minogue T.D."/>
            <person name="Munk C."/>
            <person name="Palacios G.F."/>
            <person name="Redden C.L."/>
            <person name="Rosenzweig C.N."/>
            <person name="Scholz M.B."/>
            <person name="Teshima H."/>
            <person name="Xu Y."/>
        </authorList>
    </citation>
    <scope>NUCLEOTIDE SEQUENCE [LARGE SCALE GENOMIC DNA]</scope>
    <source>
        <strain evidence="1 3">BHP</strain>
    </source>
</reference>
<proteinExistence type="predicted"/>
<reference evidence="2 4" key="2">
    <citation type="submission" date="2018-08" db="EMBL/GenBank/DDBJ databases">
        <title>Bacillus clarus sp. nov. strain PS00077A.</title>
        <authorList>
            <person name="Mendez Acevedo M."/>
            <person name="Carroll L."/>
            <person name="Mukherjee M."/>
            <person name="Wiedmann M."/>
            <person name="Kovac J."/>
        </authorList>
    </citation>
    <scope>NUCLEOTIDE SEQUENCE [LARGE SCALE GENOMIC DNA]</scope>
    <source>
        <strain evidence="2 4">PS00077A</strain>
    </source>
</reference>
<dbReference type="Proteomes" id="UP000029389">
    <property type="component" value="Unassembled WGS sequence"/>
</dbReference>
<dbReference type="RefSeq" id="WP_042984842.1">
    <property type="nucleotide sequence ID" value="NZ_JMQC01000011.1"/>
</dbReference>
<dbReference type="AlphaFoldDB" id="A0A090Y900"/>
<evidence type="ECO:0000313" key="3">
    <source>
        <dbReference type="Proteomes" id="UP000029389"/>
    </source>
</evidence>
<sequence>MNVKIVDILEQLLGGYKVFVQVASNQFIAEWNGDKPEKNENYIVEIDIDDEFIWNTNVAFSDENTNTIIQNDEGIKVIAKLDYNSEDNLATLNIYDSVVLIDIEGTEQDISNEWVEIQCTSIKIFNTNL</sequence>
<evidence type="ECO:0000313" key="1">
    <source>
        <dbReference type="EMBL" id="KFM95253.1"/>
    </source>
</evidence>
<gene>
    <name evidence="2" type="ORF">D0U04_26545</name>
    <name evidence="1" type="ORF">DJ93_5652</name>
</gene>
<name>A0A090Y900_9BACI</name>
<evidence type="ECO:0000313" key="2">
    <source>
        <dbReference type="EMBL" id="RFT62966.1"/>
    </source>
</evidence>
<dbReference type="EMBL" id="QVOD01000056">
    <property type="protein sequence ID" value="RFT62966.1"/>
    <property type="molecule type" value="Genomic_DNA"/>
</dbReference>
<comment type="caution">
    <text evidence="1">The sequence shown here is derived from an EMBL/GenBank/DDBJ whole genome shotgun (WGS) entry which is preliminary data.</text>
</comment>
<accession>A0A090Y900</accession>
<evidence type="ECO:0000313" key="4">
    <source>
        <dbReference type="Proteomes" id="UP000264294"/>
    </source>
</evidence>
<keyword evidence="4" id="KW-1185">Reference proteome</keyword>
<organism evidence="1 3">
    <name type="scientific">Bacillus clarus</name>
    <dbReference type="NCBI Taxonomy" id="2338372"/>
    <lineage>
        <taxon>Bacteria</taxon>
        <taxon>Bacillati</taxon>
        <taxon>Bacillota</taxon>
        <taxon>Bacilli</taxon>
        <taxon>Bacillales</taxon>
        <taxon>Bacillaceae</taxon>
        <taxon>Bacillus</taxon>
        <taxon>Bacillus cereus group</taxon>
    </lineage>
</organism>
<dbReference type="Proteomes" id="UP000264294">
    <property type="component" value="Unassembled WGS sequence"/>
</dbReference>
<dbReference type="EMBL" id="JMQC01000011">
    <property type="protein sequence ID" value="KFM95253.1"/>
    <property type="molecule type" value="Genomic_DNA"/>
</dbReference>
<protein>
    <submittedName>
        <fullName evidence="1">Uncharacterized protein</fullName>
    </submittedName>
</protein>